<dbReference type="AlphaFoldDB" id="N0DZL9"/>
<feature type="DNA-binding region" description="H-T-H motif" evidence="2">
    <location>
        <begin position="34"/>
        <end position="53"/>
    </location>
</feature>
<keyword evidence="5" id="KW-1185">Reference proteome</keyword>
<dbReference type="GO" id="GO:0003700">
    <property type="term" value="F:DNA-binding transcription factor activity"/>
    <property type="evidence" value="ECO:0007669"/>
    <property type="project" value="TreeGrafter"/>
</dbReference>
<dbReference type="Gene3D" id="1.10.10.60">
    <property type="entry name" value="Homeodomain-like"/>
    <property type="match status" value="1"/>
</dbReference>
<dbReference type="eggNOG" id="COG1309">
    <property type="taxonomic scope" value="Bacteria"/>
</dbReference>
<dbReference type="InterPro" id="IPR036271">
    <property type="entry name" value="Tet_transcr_reg_TetR-rel_C_sf"/>
</dbReference>
<organism evidence="4 5">
    <name type="scientific">Phycicoccus elongatus Lp2</name>
    <dbReference type="NCBI Taxonomy" id="1193181"/>
    <lineage>
        <taxon>Bacteria</taxon>
        <taxon>Bacillati</taxon>
        <taxon>Actinomycetota</taxon>
        <taxon>Actinomycetes</taxon>
        <taxon>Micrococcales</taxon>
        <taxon>Intrasporangiaceae</taxon>
        <taxon>Phycicoccus</taxon>
    </lineage>
</organism>
<sequence>MSPRGRRPAGENARGAILEAAREQFAEHGYDRTSLRGIARGAEVDPRLVHHYFEGGKAELFAEVMHAPVNPAAFIADVVAGPPEDIGRQLVRTFLGVWDDPDNQSALLALVRSGLTNEGITDQLRGFVEQGLLGQIMQAHPVTAGLPLRERRRRAGVIGVQMLGLIISRYVVELPGVADAPAATLVERIGPIIQAQLDS</sequence>
<dbReference type="InterPro" id="IPR041678">
    <property type="entry name" value="TetR_C_16"/>
</dbReference>
<dbReference type="PROSITE" id="PS50977">
    <property type="entry name" value="HTH_TETR_2"/>
    <property type="match status" value="1"/>
</dbReference>
<evidence type="ECO:0000256" key="1">
    <source>
        <dbReference type="ARBA" id="ARBA00023125"/>
    </source>
</evidence>
<dbReference type="EMBL" id="CAIZ01000026">
    <property type="protein sequence ID" value="CCH68871.1"/>
    <property type="molecule type" value="Genomic_DNA"/>
</dbReference>
<name>N0DZL9_9MICO</name>
<evidence type="ECO:0000313" key="4">
    <source>
        <dbReference type="EMBL" id="CCH68871.1"/>
    </source>
</evidence>
<dbReference type="HOGENOM" id="CLU_069356_10_0_11"/>
<accession>N0DZL9</accession>
<feature type="domain" description="HTH tetR-type" evidence="3">
    <location>
        <begin position="11"/>
        <end position="71"/>
    </location>
</feature>
<proteinExistence type="predicted"/>
<dbReference type="PANTHER" id="PTHR30055:SF235">
    <property type="entry name" value="TRANSCRIPTIONAL REGULATORY PROTEIN"/>
    <property type="match status" value="1"/>
</dbReference>
<dbReference type="Pfam" id="PF00440">
    <property type="entry name" value="TetR_N"/>
    <property type="match status" value="1"/>
</dbReference>
<evidence type="ECO:0000313" key="5">
    <source>
        <dbReference type="Proteomes" id="UP000013167"/>
    </source>
</evidence>
<evidence type="ECO:0000256" key="2">
    <source>
        <dbReference type="PROSITE-ProRule" id="PRU00335"/>
    </source>
</evidence>
<gene>
    <name evidence="4" type="ORF">BN10_1210012</name>
</gene>
<protein>
    <submittedName>
        <fullName evidence="4">Transcriptional regulator, TetR family</fullName>
    </submittedName>
</protein>
<dbReference type="RefSeq" id="WP_010851725.1">
    <property type="nucleotide sequence ID" value="NZ_HF570956.1"/>
</dbReference>
<dbReference type="PANTHER" id="PTHR30055">
    <property type="entry name" value="HTH-TYPE TRANSCRIPTIONAL REGULATOR RUTR"/>
    <property type="match status" value="1"/>
</dbReference>
<dbReference type="InterPro" id="IPR009057">
    <property type="entry name" value="Homeodomain-like_sf"/>
</dbReference>
<dbReference type="SUPFAM" id="SSF48498">
    <property type="entry name" value="Tetracyclin repressor-like, C-terminal domain"/>
    <property type="match status" value="1"/>
</dbReference>
<dbReference type="Proteomes" id="UP000013167">
    <property type="component" value="Unassembled WGS sequence"/>
</dbReference>
<keyword evidence="1 2" id="KW-0238">DNA-binding</keyword>
<reference evidence="4 5" key="1">
    <citation type="journal article" date="2013" name="ISME J.">
        <title>A metabolic model for members of the genus Tetrasphaera involved in enhanced biological phosphorus removal.</title>
        <authorList>
            <person name="Kristiansen R."/>
            <person name="Nguyen H.T.T."/>
            <person name="Saunders A.M."/>
            <person name="Nielsen J.L."/>
            <person name="Wimmer R."/>
            <person name="Le V.Q."/>
            <person name="McIlroy S.J."/>
            <person name="Petrovski S."/>
            <person name="Seviour R.J."/>
            <person name="Calteau A."/>
            <person name="Nielsen K.L."/>
            <person name="Nielsen P.H."/>
        </authorList>
    </citation>
    <scope>NUCLEOTIDE SEQUENCE [LARGE SCALE GENOMIC DNA]</scope>
    <source>
        <strain evidence="4 5">Lp2</strain>
    </source>
</reference>
<dbReference type="SUPFAM" id="SSF46689">
    <property type="entry name" value="Homeodomain-like"/>
    <property type="match status" value="1"/>
</dbReference>
<dbReference type="STRING" id="1193181.BN10_1210012"/>
<dbReference type="Gene3D" id="1.10.357.10">
    <property type="entry name" value="Tetracycline Repressor, domain 2"/>
    <property type="match status" value="1"/>
</dbReference>
<dbReference type="OrthoDB" id="3403733at2"/>
<dbReference type="Pfam" id="PF17920">
    <property type="entry name" value="TetR_C_16"/>
    <property type="match status" value="1"/>
</dbReference>
<evidence type="ECO:0000259" key="3">
    <source>
        <dbReference type="PROSITE" id="PS50977"/>
    </source>
</evidence>
<dbReference type="InterPro" id="IPR050109">
    <property type="entry name" value="HTH-type_TetR-like_transc_reg"/>
</dbReference>
<dbReference type="InterPro" id="IPR001647">
    <property type="entry name" value="HTH_TetR"/>
</dbReference>
<dbReference type="GO" id="GO:0000976">
    <property type="term" value="F:transcription cis-regulatory region binding"/>
    <property type="evidence" value="ECO:0007669"/>
    <property type="project" value="TreeGrafter"/>
</dbReference>
<comment type="caution">
    <text evidence="4">The sequence shown here is derived from an EMBL/GenBank/DDBJ whole genome shotgun (WGS) entry which is preliminary data.</text>
</comment>